<dbReference type="InterPro" id="IPR013762">
    <property type="entry name" value="Integrase-like_cat_sf"/>
</dbReference>
<evidence type="ECO:0000256" key="3">
    <source>
        <dbReference type="ARBA" id="ARBA00023172"/>
    </source>
</evidence>
<gene>
    <name evidence="5" type="ORF">SPB_1060</name>
</gene>
<evidence type="ECO:0000313" key="5">
    <source>
        <dbReference type="EMBL" id="EGE54905.1"/>
    </source>
</evidence>
<keyword evidence="3" id="KW-0233">DNA recombination</keyword>
<comment type="similarity">
    <text evidence="1">Belongs to the 'phage' integrase family.</text>
</comment>
<reference evidence="5 6" key="1">
    <citation type="submission" date="2011-02" db="EMBL/GenBank/DDBJ databases">
        <authorList>
            <person name="Stanhope M.J."/>
            <person name="Durkin A.S."/>
            <person name="Hostetler J."/>
            <person name="Kim M."/>
            <person name="Radune D."/>
            <person name="Singh I."/>
            <person name="Town C.D."/>
        </authorList>
    </citation>
    <scope>NUCLEOTIDE SEQUENCE [LARGE SCALE GENOMIC DNA]</scope>
    <source>
        <strain evidence="5 6">NCFD 2020</strain>
    </source>
</reference>
<comment type="caution">
    <text evidence="5">The sequence shown here is derived from an EMBL/GenBank/DDBJ whole genome shotgun (WGS) entry which is preliminary data.</text>
</comment>
<evidence type="ECO:0000259" key="4">
    <source>
        <dbReference type="PROSITE" id="PS51898"/>
    </source>
</evidence>
<dbReference type="InterPro" id="IPR010998">
    <property type="entry name" value="Integrase_recombinase_N"/>
</dbReference>
<feature type="domain" description="Tyr recombinase" evidence="4">
    <location>
        <begin position="165"/>
        <end position="367"/>
    </location>
</feature>
<dbReference type="Proteomes" id="UP000003732">
    <property type="component" value="Unassembled WGS sequence"/>
</dbReference>
<dbReference type="RefSeq" id="WP_003105720.1">
    <property type="nucleotide sequence ID" value="NZ_AEUT02000001.1"/>
</dbReference>
<dbReference type="Gene3D" id="1.10.443.10">
    <property type="entry name" value="Intergrase catalytic core"/>
    <property type="match status" value="1"/>
</dbReference>
<dbReference type="InterPro" id="IPR002104">
    <property type="entry name" value="Integrase_catalytic"/>
</dbReference>
<name>F1Z2J2_9STRE</name>
<dbReference type="EMBL" id="AEUT02000001">
    <property type="protein sequence ID" value="EGE54905.1"/>
    <property type="molecule type" value="Genomic_DNA"/>
</dbReference>
<dbReference type="GO" id="GO:0015074">
    <property type="term" value="P:DNA integration"/>
    <property type="evidence" value="ECO:0007669"/>
    <property type="project" value="InterPro"/>
</dbReference>
<dbReference type="PROSITE" id="PS51898">
    <property type="entry name" value="TYR_RECOMBINASE"/>
    <property type="match status" value="1"/>
</dbReference>
<evidence type="ECO:0000313" key="6">
    <source>
        <dbReference type="Proteomes" id="UP000003732"/>
    </source>
</evidence>
<dbReference type="CDD" id="cd01189">
    <property type="entry name" value="INT_ICEBs1_C_like"/>
    <property type="match status" value="1"/>
</dbReference>
<evidence type="ECO:0000256" key="2">
    <source>
        <dbReference type="ARBA" id="ARBA00023125"/>
    </source>
</evidence>
<dbReference type="Gene3D" id="1.10.150.130">
    <property type="match status" value="1"/>
</dbReference>
<dbReference type="SUPFAM" id="SSF56349">
    <property type="entry name" value="DNA breaking-rejoining enzymes"/>
    <property type="match status" value="1"/>
</dbReference>
<proteinExistence type="inferred from homology"/>
<accession>F1Z2J2</accession>
<dbReference type="HOGENOM" id="CLU_027562_17_6_9"/>
<dbReference type="InterPro" id="IPR011010">
    <property type="entry name" value="DNA_brk_join_enz"/>
</dbReference>
<dbReference type="GeneID" id="61420717"/>
<evidence type="ECO:0000256" key="1">
    <source>
        <dbReference type="ARBA" id="ARBA00008857"/>
    </source>
</evidence>
<organism evidence="5 6">
    <name type="scientific">Streptococcus parauberis NCFD 2020</name>
    <dbReference type="NCBI Taxonomy" id="873447"/>
    <lineage>
        <taxon>Bacteria</taxon>
        <taxon>Bacillati</taxon>
        <taxon>Bacillota</taxon>
        <taxon>Bacilli</taxon>
        <taxon>Lactobacillales</taxon>
        <taxon>Streptococcaceae</taxon>
        <taxon>Streptococcus</taxon>
    </lineage>
</organism>
<dbReference type="AlphaFoldDB" id="F1Z2J2"/>
<dbReference type="GO" id="GO:0003677">
    <property type="term" value="F:DNA binding"/>
    <property type="evidence" value="ECO:0007669"/>
    <property type="project" value="UniProtKB-KW"/>
</dbReference>
<dbReference type="eggNOG" id="COG0582">
    <property type="taxonomic scope" value="Bacteria"/>
</dbReference>
<dbReference type="InterPro" id="IPR050090">
    <property type="entry name" value="Tyrosine_recombinase_XerCD"/>
</dbReference>
<sequence length="374" mass="43953">MATYRQRGKKKTWDYRVYDKNRNVIASGAGFRTKKEAIYEAEAIERRKQLGSVFASKQTLFELWQEWYDLVIEPSNRDELTKLKYQSRGKIIKSHLSNKPAIHISHTEYQRFIRDYAEKVTKNLMTCINSDIKKVLQFVKRDGFLIKDFTEGVVIFGELYKKAPEDKYIKSIEDYNRLSDYLQSIMDYNESIIPFFIFTMLQTGFRFGETMAIIWDDIDFENDNIYTYRRYSSVKKKFTNPKTKTSIRRVPISKNLKKVLLNLKKEQSEKLNALGIENSDNLIFYDYRFGMISNNAINKYLTSILKSLKIDTKMTSTGARHTYGSYLLARGVDIWLVSKLMGHKDIQELIRTYGHLMAEVEMSQQKLVVDVLDT</sequence>
<dbReference type="PANTHER" id="PTHR30349:SF64">
    <property type="entry name" value="PROPHAGE INTEGRASE INTD-RELATED"/>
    <property type="match status" value="1"/>
</dbReference>
<dbReference type="PANTHER" id="PTHR30349">
    <property type="entry name" value="PHAGE INTEGRASE-RELATED"/>
    <property type="match status" value="1"/>
</dbReference>
<dbReference type="GO" id="GO:0006310">
    <property type="term" value="P:DNA recombination"/>
    <property type="evidence" value="ECO:0007669"/>
    <property type="project" value="UniProtKB-KW"/>
</dbReference>
<protein>
    <submittedName>
        <fullName evidence="5">Site-specific recombinase, phage integrase family</fullName>
    </submittedName>
</protein>
<dbReference type="Pfam" id="PF00589">
    <property type="entry name" value="Phage_integrase"/>
    <property type="match status" value="1"/>
</dbReference>
<keyword evidence="2" id="KW-0238">DNA-binding</keyword>